<dbReference type="InterPro" id="IPR039554">
    <property type="entry name" value="HigA2-like_HTH"/>
</dbReference>
<dbReference type="InterPro" id="IPR001387">
    <property type="entry name" value="Cro/C1-type_HTH"/>
</dbReference>
<sequence length="94" mass="10545">MKDKIIKSSGNVFDDLGFSKEEAAVLKMRADLMSKVRDSITKYGWTQSEAAMRLQISQSRVSDLIRGKRDKFSLDMLVMLATRAGNKVALEVFA</sequence>
<dbReference type="OrthoDB" id="129377at2"/>
<name>A0A1W2AND6_9BURK</name>
<dbReference type="CDD" id="cd00093">
    <property type="entry name" value="HTH_XRE"/>
    <property type="match status" value="1"/>
</dbReference>
<evidence type="ECO:0000313" key="2">
    <source>
        <dbReference type="EMBL" id="SMC62206.1"/>
    </source>
</evidence>
<dbReference type="GO" id="GO:0003677">
    <property type="term" value="F:DNA binding"/>
    <property type="evidence" value="ECO:0007669"/>
    <property type="project" value="UniProtKB-KW"/>
</dbReference>
<feature type="domain" description="HTH cro/C1-type" evidence="1">
    <location>
        <begin position="36"/>
        <end position="81"/>
    </location>
</feature>
<keyword evidence="3" id="KW-1185">Reference proteome</keyword>
<dbReference type="EMBL" id="FWXJ01000009">
    <property type="protein sequence ID" value="SMC62206.1"/>
    <property type="molecule type" value="Genomic_DNA"/>
</dbReference>
<dbReference type="PROSITE" id="PS50943">
    <property type="entry name" value="HTH_CROC1"/>
    <property type="match status" value="1"/>
</dbReference>
<dbReference type="STRING" id="1938817.SAMN06296008_109101"/>
<accession>A0A1W2AND6</accession>
<protein>
    <submittedName>
        <fullName evidence="2">Predicted DNA-binding protein, contains XRE-type HTH domain</fullName>
    </submittedName>
</protein>
<dbReference type="InterPro" id="IPR010982">
    <property type="entry name" value="Lambda_DNA-bd_dom_sf"/>
</dbReference>
<organism evidence="2 3">
    <name type="scientific">Polynucleobacter kasalickyi</name>
    <dbReference type="NCBI Taxonomy" id="1938817"/>
    <lineage>
        <taxon>Bacteria</taxon>
        <taxon>Pseudomonadati</taxon>
        <taxon>Pseudomonadota</taxon>
        <taxon>Betaproteobacteria</taxon>
        <taxon>Burkholderiales</taxon>
        <taxon>Burkholderiaceae</taxon>
        <taxon>Polynucleobacter</taxon>
    </lineage>
</organism>
<gene>
    <name evidence="2" type="ORF">SAMN06296008_109101</name>
</gene>
<dbReference type="AlphaFoldDB" id="A0A1W2AND6"/>
<evidence type="ECO:0000259" key="1">
    <source>
        <dbReference type="PROSITE" id="PS50943"/>
    </source>
</evidence>
<keyword evidence="2" id="KW-0238">DNA-binding</keyword>
<dbReference type="RefSeq" id="WP_084283885.1">
    <property type="nucleotide sequence ID" value="NZ_FWXJ01000009.1"/>
</dbReference>
<dbReference type="Proteomes" id="UP000192708">
    <property type="component" value="Unassembled WGS sequence"/>
</dbReference>
<dbReference type="SUPFAM" id="SSF47413">
    <property type="entry name" value="lambda repressor-like DNA-binding domains"/>
    <property type="match status" value="1"/>
</dbReference>
<reference evidence="2 3" key="1">
    <citation type="submission" date="2017-04" db="EMBL/GenBank/DDBJ databases">
        <authorList>
            <person name="Afonso C.L."/>
            <person name="Miller P.J."/>
            <person name="Scott M.A."/>
            <person name="Spackman E."/>
            <person name="Goraichik I."/>
            <person name="Dimitrov K.M."/>
            <person name="Suarez D.L."/>
            <person name="Swayne D.E."/>
        </authorList>
    </citation>
    <scope>NUCLEOTIDE SEQUENCE [LARGE SCALE GENOMIC DNA]</scope>
    <source>
        <strain evidence="2 3">VK13</strain>
    </source>
</reference>
<dbReference type="Gene3D" id="1.10.260.40">
    <property type="entry name" value="lambda repressor-like DNA-binding domains"/>
    <property type="match status" value="1"/>
</dbReference>
<proteinExistence type="predicted"/>
<evidence type="ECO:0000313" key="3">
    <source>
        <dbReference type="Proteomes" id="UP000192708"/>
    </source>
</evidence>
<dbReference type="Pfam" id="PF13744">
    <property type="entry name" value="HTH_37"/>
    <property type="match status" value="1"/>
</dbReference>